<dbReference type="OrthoDB" id="3294797at2"/>
<evidence type="ECO:0000313" key="3">
    <source>
        <dbReference type="Proteomes" id="UP000287547"/>
    </source>
</evidence>
<sequence>MVFRDADGRIVGGDLVPPDGKGNPVGSQQQSPSTPSCSPGRRSTWIVPLQNIPRTMDDRRTELYSYCDLNVPQPDVNQVF</sequence>
<protein>
    <submittedName>
        <fullName evidence="2">Uncharacterized protein</fullName>
    </submittedName>
</protein>
<dbReference type="Proteomes" id="UP000287547">
    <property type="component" value="Unassembled WGS sequence"/>
</dbReference>
<comment type="caution">
    <text evidence="2">The sequence shown here is derived from an EMBL/GenBank/DDBJ whole genome shotgun (WGS) entry which is preliminary data.</text>
</comment>
<dbReference type="EMBL" id="QHKI01000011">
    <property type="protein sequence ID" value="RSM85756.1"/>
    <property type="molecule type" value="Genomic_DNA"/>
</dbReference>
<reference evidence="2 3" key="1">
    <citation type="submission" date="2018-05" db="EMBL/GenBank/DDBJ databases">
        <title>Evolution of GPA BGCs.</title>
        <authorList>
            <person name="Waglechner N."/>
            <person name="Wright G.D."/>
        </authorList>
    </citation>
    <scope>NUCLEOTIDE SEQUENCE [LARGE SCALE GENOMIC DNA]</scope>
    <source>
        <strain evidence="2 3">A82846</strain>
    </source>
</reference>
<accession>A0A428ZCJ0</accession>
<organism evidence="2 3">
    <name type="scientific">Kibdelosporangium aridum</name>
    <dbReference type="NCBI Taxonomy" id="2030"/>
    <lineage>
        <taxon>Bacteria</taxon>
        <taxon>Bacillati</taxon>
        <taxon>Actinomycetota</taxon>
        <taxon>Actinomycetes</taxon>
        <taxon>Pseudonocardiales</taxon>
        <taxon>Pseudonocardiaceae</taxon>
        <taxon>Kibdelosporangium</taxon>
    </lineage>
</organism>
<evidence type="ECO:0000256" key="1">
    <source>
        <dbReference type="SAM" id="MobiDB-lite"/>
    </source>
</evidence>
<evidence type="ECO:0000313" key="2">
    <source>
        <dbReference type="EMBL" id="RSM85756.1"/>
    </source>
</evidence>
<dbReference type="AlphaFoldDB" id="A0A428ZCJ0"/>
<feature type="compositionally biased region" description="Low complexity" evidence="1">
    <location>
        <begin position="27"/>
        <end position="39"/>
    </location>
</feature>
<gene>
    <name evidence="2" type="ORF">DMH04_16295</name>
</gene>
<feature type="region of interest" description="Disordered" evidence="1">
    <location>
        <begin position="1"/>
        <end position="43"/>
    </location>
</feature>
<proteinExistence type="predicted"/>
<name>A0A428ZCJ0_KIBAR</name>
<dbReference type="RefSeq" id="WP_037267813.1">
    <property type="nucleotide sequence ID" value="NZ_QHKI01000011.1"/>
</dbReference>